<comment type="similarity">
    <text evidence="1 4">Belongs to the eukaryotic ribosomal protein eL36 family.</text>
</comment>
<evidence type="ECO:0000256" key="5">
    <source>
        <dbReference type="SAM" id="MobiDB-lite"/>
    </source>
</evidence>
<sequence>MTKSGIAVGLNKGHIVTKRPAKSKPSHRKGTLGKRVSFVRTLIREVVGFSPYEKRALELLRIGKDKRTLKFVKKRLGTHLRAKRKREELSEALRSKRN</sequence>
<keyword evidence="2 4" id="KW-0689">Ribosomal protein</keyword>
<feature type="compositionally biased region" description="Basic residues" evidence="5">
    <location>
        <begin position="15"/>
        <end position="31"/>
    </location>
</feature>
<evidence type="ECO:0000313" key="7">
    <source>
        <dbReference type="Proteomes" id="UP000218209"/>
    </source>
</evidence>
<dbReference type="PANTHER" id="PTHR10114">
    <property type="entry name" value="60S RIBOSOMAL PROTEIN L36"/>
    <property type="match status" value="1"/>
</dbReference>
<reference evidence="6 7" key="1">
    <citation type="submission" date="2017-03" db="EMBL/GenBank/DDBJ databases">
        <title>WGS assembly of Porphyra umbilicalis.</title>
        <authorList>
            <person name="Brawley S.H."/>
            <person name="Blouin N.A."/>
            <person name="Ficko-Blean E."/>
            <person name="Wheeler G.L."/>
            <person name="Lohr M."/>
            <person name="Goodson H.V."/>
            <person name="Jenkins J.W."/>
            <person name="Blaby-Haas C.E."/>
            <person name="Helliwell K.E."/>
            <person name="Chan C."/>
            <person name="Marriage T."/>
            <person name="Bhattacharya D."/>
            <person name="Klein A.S."/>
            <person name="Badis Y."/>
            <person name="Brodie J."/>
            <person name="Cao Y."/>
            <person name="Collen J."/>
            <person name="Dittami S.M."/>
            <person name="Gachon C.M."/>
            <person name="Green B.R."/>
            <person name="Karpowicz S."/>
            <person name="Kim J.W."/>
            <person name="Kudahl U."/>
            <person name="Lin S."/>
            <person name="Michel G."/>
            <person name="Mittag M."/>
            <person name="Olson B.J."/>
            <person name="Pangilinan J."/>
            <person name="Peng Y."/>
            <person name="Qiu H."/>
            <person name="Shu S."/>
            <person name="Singer J.T."/>
            <person name="Smith A.G."/>
            <person name="Sprecher B.N."/>
            <person name="Wagner V."/>
            <person name="Wang W."/>
            <person name="Wang Z.-Y."/>
            <person name="Yan J."/>
            <person name="Yarish C."/>
            <person name="Zoeuner-Riek S."/>
            <person name="Zhuang Y."/>
            <person name="Zou Y."/>
            <person name="Lindquist E.A."/>
            <person name="Grimwood J."/>
            <person name="Barry K."/>
            <person name="Rokhsar D.S."/>
            <person name="Schmutz J."/>
            <person name="Stiller J.W."/>
            <person name="Grossman A.R."/>
            <person name="Prochnik S.E."/>
        </authorList>
    </citation>
    <scope>NUCLEOTIDE SEQUENCE [LARGE SCALE GENOMIC DNA]</scope>
    <source>
        <strain evidence="6">4086291</strain>
    </source>
</reference>
<dbReference type="InterPro" id="IPR038097">
    <property type="entry name" value="Ribosomal_eL36_sf"/>
</dbReference>
<dbReference type="GO" id="GO:0003735">
    <property type="term" value="F:structural constituent of ribosome"/>
    <property type="evidence" value="ECO:0007669"/>
    <property type="project" value="InterPro"/>
</dbReference>
<dbReference type="InterPro" id="IPR000509">
    <property type="entry name" value="Ribosomal_eL36"/>
</dbReference>
<evidence type="ECO:0000256" key="2">
    <source>
        <dbReference type="ARBA" id="ARBA00022980"/>
    </source>
</evidence>
<keyword evidence="7" id="KW-1185">Reference proteome</keyword>
<accession>A0A1X6NNC4</accession>
<proteinExistence type="inferred from homology"/>
<dbReference type="Pfam" id="PF01158">
    <property type="entry name" value="Ribosomal_L36e"/>
    <property type="match status" value="1"/>
</dbReference>
<evidence type="ECO:0000256" key="3">
    <source>
        <dbReference type="ARBA" id="ARBA00023274"/>
    </source>
</evidence>
<evidence type="ECO:0000256" key="4">
    <source>
        <dbReference type="RuleBase" id="RU000665"/>
    </source>
</evidence>
<dbReference type="Proteomes" id="UP000218209">
    <property type="component" value="Unassembled WGS sequence"/>
</dbReference>
<dbReference type="FunFam" id="1.10.10.1760:FF:000001">
    <property type="entry name" value="60S ribosomal protein L36"/>
    <property type="match status" value="1"/>
</dbReference>
<dbReference type="GO" id="GO:0006412">
    <property type="term" value="P:translation"/>
    <property type="evidence" value="ECO:0007669"/>
    <property type="project" value="InterPro"/>
</dbReference>
<dbReference type="GO" id="GO:1990904">
    <property type="term" value="C:ribonucleoprotein complex"/>
    <property type="evidence" value="ECO:0007669"/>
    <property type="project" value="UniProtKB-KW"/>
</dbReference>
<gene>
    <name evidence="6" type="ORF">BU14_0924s0005</name>
</gene>
<dbReference type="GO" id="GO:0005840">
    <property type="term" value="C:ribosome"/>
    <property type="evidence" value="ECO:0007669"/>
    <property type="project" value="UniProtKB-KW"/>
</dbReference>
<dbReference type="Gene3D" id="1.10.10.1760">
    <property type="entry name" value="60S ribosomal protein L36"/>
    <property type="match status" value="1"/>
</dbReference>
<protein>
    <recommendedName>
        <fullName evidence="4">60S ribosomal protein L36</fullName>
    </recommendedName>
</protein>
<dbReference type="PROSITE" id="PS01190">
    <property type="entry name" value="RIBOSOMAL_L36E"/>
    <property type="match status" value="1"/>
</dbReference>
<keyword evidence="3 4" id="KW-0687">Ribonucleoprotein</keyword>
<organism evidence="6 7">
    <name type="scientific">Porphyra umbilicalis</name>
    <name type="common">Purple laver</name>
    <name type="synonym">Red alga</name>
    <dbReference type="NCBI Taxonomy" id="2786"/>
    <lineage>
        <taxon>Eukaryota</taxon>
        <taxon>Rhodophyta</taxon>
        <taxon>Bangiophyceae</taxon>
        <taxon>Bangiales</taxon>
        <taxon>Bangiaceae</taxon>
        <taxon>Porphyra</taxon>
    </lineage>
</organism>
<dbReference type="OrthoDB" id="25649at2759"/>
<feature type="region of interest" description="Disordered" evidence="5">
    <location>
        <begin position="1"/>
        <end position="31"/>
    </location>
</feature>
<evidence type="ECO:0000313" key="6">
    <source>
        <dbReference type="EMBL" id="OSX70088.1"/>
    </source>
</evidence>
<dbReference type="EMBL" id="KV919318">
    <property type="protein sequence ID" value="OSX70088.1"/>
    <property type="molecule type" value="Genomic_DNA"/>
</dbReference>
<dbReference type="AlphaFoldDB" id="A0A1X6NNC4"/>
<name>A0A1X6NNC4_PORUM</name>
<evidence type="ECO:0000256" key="1">
    <source>
        <dbReference type="ARBA" id="ARBA00006509"/>
    </source>
</evidence>